<reference evidence="4" key="3">
    <citation type="submission" date="2025-09" db="UniProtKB">
        <authorList>
            <consortium name="Ensembl"/>
        </authorList>
    </citation>
    <scope>IDENTIFICATION</scope>
</reference>
<dbReference type="GO" id="GO:0030182">
    <property type="term" value="P:neuron differentiation"/>
    <property type="evidence" value="ECO:0007669"/>
    <property type="project" value="TreeGrafter"/>
</dbReference>
<name>A0A8C6LMA9_NOTFU</name>
<feature type="compositionally biased region" description="Basic and acidic residues" evidence="3">
    <location>
        <begin position="110"/>
        <end position="120"/>
    </location>
</feature>
<sequence length="190" mass="20816">MWGRTNRRGPSQQRGVLETDSSLSEPQDAEPEPAGFIITMEENPPRDPQRPHNSGEESNRALLPLPPPPGNQQTHRVTNFYIDNILRPDFGLKEKDGTPVRDGFGFGLTKGRDQLTESKAPKTSKRGGPGAEKGPNPESKSRRPELTPEKVREGPEERSPEAGAAPGSAPPLWPAWVYCTRYSDRPSSGG</sequence>
<dbReference type="InterPro" id="IPR050720">
    <property type="entry name" value="Engrailed_Homeobox_TFs"/>
</dbReference>
<accession>A0A8C6LMA9</accession>
<evidence type="ECO:0000313" key="4">
    <source>
        <dbReference type="Ensembl" id="ENSNFUP00015021101.1"/>
    </source>
</evidence>
<feature type="compositionally biased region" description="Basic and acidic residues" evidence="3">
    <location>
        <begin position="90"/>
        <end position="99"/>
    </location>
</feature>
<feature type="compositionally biased region" description="Basic and acidic residues" evidence="3">
    <location>
        <begin position="139"/>
        <end position="160"/>
    </location>
</feature>
<organism evidence="4 5">
    <name type="scientific">Nothobranchius furzeri</name>
    <name type="common">Turquoise killifish</name>
    <dbReference type="NCBI Taxonomy" id="105023"/>
    <lineage>
        <taxon>Eukaryota</taxon>
        <taxon>Metazoa</taxon>
        <taxon>Chordata</taxon>
        <taxon>Craniata</taxon>
        <taxon>Vertebrata</taxon>
        <taxon>Euteleostomi</taxon>
        <taxon>Actinopterygii</taxon>
        <taxon>Neopterygii</taxon>
        <taxon>Teleostei</taxon>
        <taxon>Neoteleostei</taxon>
        <taxon>Acanthomorphata</taxon>
        <taxon>Ovalentaria</taxon>
        <taxon>Atherinomorphae</taxon>
        <taxon>Cyprinodontiformes</taxon>
        <taxon>Nothobranchiidae</taxon>
        <taxon>Nothobranchius</taxon>
    </lineage>
</organism>
<dbReference type="GO" id="GO:0005634">
    <property type="term" value="C:nucleus"/>
    <property type="evidence" value="ECO:0007669"/>
    <property type="project" value="UniProtKB-SubCell"/>
</dbReference>
<reference evidence="4" key="2">
    <citation type="submission" date="2025-08" db="UniProtKB">
        <authorList>
            <consortium name="Ensembl"/>
        </authorList>
    </citation>
    <scope>IDENTIFICATION</scope>
</reference>
<dbReference type="GeneTree" id="ENSGT00990000210518"/>
<dbReference type="Proteomes" id="UP000694548">
    <property type="component" value="Chromosome sgr09"/>
</dbReference>
<dbReference type="AlphaFoldDB" id="A0A8C6LMA9"/>
<dbReference type="PANTHER" id="PTHR24341">
    <property type="entry name" value="HOMEOBOX PROTEIN ENGRAILED"/>
    <property type="match status" value="1"/>
</dbReference>
<evidence type="ECO:0000313" key="5">
    <source>
        <dbReference type="Proteomes" id="UP000694548"/>
    </source>
</evidence>
<keyword evidence="2" id="KW-0539">Nucleus</keyword>
<proteinExistence type="predicted"/>
<protein>
    <recommendedName>
        <fullName evidence="6">Engrailed homeobox 2</fullName>
    </recommendedName>
</protein>
<feature type="region of interest" description="Disordered" evidence="3">
    <location>
        <begin position="1"/>
        <end position="175"/>
    </location>
</feature>
<dbReference type="Ensembl" id="ENSNFUT00015022099.1">
    <property type="protein sequence ID" value="ENSNFUP00015021101.1"/>
    <property type="gene ID" value="ENSNFUG00015010254.1"/>
</dbReference>
<keyword evidence="5" id="KW-1185">Reference proteome</keyword>
<evidence type="ECO:0000256" key="2">
    <source>
        <dbReference type="ARBA" id="ARBA00023242"/>
    </source>
</evidence>
<feature type="compositionally biased region" description="Polar residues" evidence="3">
    <location>
        <begin position="8"/>
        <end position="25"/>
    </location>
</feature>
<dbReference type="GO" id="GO:0000981">
    <property type="term" value="F:DNA-binding transcription factor activity, RNA polymerase II-specific"/>
    <property type="evidence" value="ECO:0007669"/>
    <property type="project" value="TreeGrafter"/>
</dbReference>
<dbReference type="PANTHER" id="PTHR24341:SF5">
    <property type="entry name" value="HOMEOBOX PROTEIN ENGRAILED-2"/>
    <property type="match status" value="1"/>
</dbReference>
<reference evidence="4" key="1">
    <citation type="submission" date="2014-08" db="EMBL/GenBank/DDBJ databases">
        <authorList>
            <person name="Senf B."/>
            <person name="Petzold A."/>
            <person name="Downie B.R."/>
            <person name="Koch P."/>
            <person name="Platzer M."/>
        </authorList>
    </citation>
    <scope>NUCLEOTIDE SEQUENCE [LARGE SCALE GENOMIC DNA]</scope>
    <source>
        <strain evidence="4">GRZ</strain>
    </source>
</reference>
<evidence type="ECO:0000256" key="1">
    <source>
        <dbReference type="ARBA" id="ARBA00004123"/>
    </source>
</evidence>
<feature type="compositionally biased region" description="Basic and acidic residues" evidence="3">
    <location>
        <begin position="43"/>
        <end position="59"/>
    </location>
</feature>
<evidence type="ECO:0008006" key="6">
    <source>
        <dbReference type="Google" id="ProtNLM"/>
    </source>
</evidence>
<dbReference type="GO" id="GO:0000978">
    <property type="term" value="F:RNA polymerase II cis-regulatory region sequence-specific DNA binding"/>
    <property type="evidence" value="ECO:0007669"/>
    <property type="project" value="TreeGrafter"/>
</dbReference>
<comment type="subcellular location">
    <subcellularLocation>
        <location evidence="1">Nucleus</location>
    </subcellularLocation>
</comment>
<evidence type="ECO:0000256" key="3">
    <source>
        <dbReference type="SAM" id="MobiDB-lite"/>
    </source>
</evidence>